<dbReference type="Pfam" id="PF13802">
    <property type="entry name" value="Gal_mutarotas_2"/>
    <property type="match status" value="1"/>
</dbReference>
<dbReference type="PANTHER" id="PTHR43863:SF2">
    <property type="entry name" value="MALTASE-GLUCOAMYLASE"/>
    <property type="match status" value="1"/>
</dbReference>
<dbReference type="CDD" id="cd06591">
    <property type="entry name" value="GH31_xylosidase_XylS"/>
    <property type="match status" value="1"/>
</dbReference>
<evidence type="ECO:0000313" key="7">
    <source>
        <dbReference type="Proteomes" id="UP000003860"/>
    </source>
</evidence>
<evidence type="ECO:0000313" key="6">
    <source>
        <dbReference type="EMBL" id="EGD47742.1"/>
    </source>
</evidence>
<keyword evidence="2 6" id="KW-0378">Hydrolase</keyword>
<dbReference type="SUPFAM" id="SSF51011">
    <property type="entry name" value="Glycosyl hydrolase domain"/>
    <property type="match status" value="1"/>
</dbReference>
<dbReference type="Proteomes" id="UP000003860">
    <property type="component" value="Unassembled WGS sequence"/>
</dbReference>
<dbReference type="GO" id="GO:0004553">
    <property type="term" value="F:hydrolase activity, hydrolyzing O-glycosyl compounds"/>
    <property type="evidence" value="ECO:0007669"/>
    <property type="project" value="InterPro"/>
</dbReference>
<dbReference type="Pfam" id="PF21365">
    <property type="entry name" value="Glyco_hydro_31_3rd"/>
    <property type="match status" value="1"/>
</dbReference>
<dbReference type="InterPro" id="IPR017853">
    <property type="entry name" value="GH"/>
</dbReference>
<dbReference type="InterPro" id="IPR025887">
    <property type="entry name" value="Glyco_hydro_31_N_dom"/>
</dbReference>
<dbReference type="InterPro" id="IPR011013">
    <property type="entry name" value="Gal_mutarotase_sf_dom"/>
</dbReference>
<dbReference type="GO" id="GO:0030246">
    <property type="term" value="F:carbohydrate binding"/>
    <property type="evidence" value="ECO:0007669"/>
    <property type="project" value="InterPro"/>
</dbReference>
<evidence type="ECO:0000256" key="2">
    <source>
        <dbReference type="RuleBase" id="RU361185"/>
    </source>
</evidence>
<dbReference type="EMBL" id="ACXX02000006">
    <property type="protein sequence ID" value="EGD47742.1"/>
    <property type="molecule type" value="Genomic_DNA"/>
</dbReference>
<dbReference type="InterPro" id="IPR048395">
    <property type="entry name" value="Glyco_hydro_31_C"/>
</dbReference>
<proteinExistence type="inferred from homology"/>
<evidence type="ECO:0000256" key="1">
    <source>
        <dbReference type="ARBA" id="ARBA00007806"/>
    </source>
</evidence>
<organism evidence="6 7">
    <name type="scientific">Ruminiclostridium papyrosolvens DSM 2782</name>
    <dbReference type="NCBI Taxonomy" id="588581"/>
    <lineage>
        <taxon>Bacteria</taxon>
        <taxon>Bacillati</taxon>
        <taxon>Bacillota</taxon>
        <taxon>Clostridia</taxon>
        <taxon>Eubacteriales</taxon>
        <taxon>Oscillospiraceae</taxon>
        <taxon>Ruminiclostridium</taxon>
    </lineage>
</organism>
<evidence type="ECO:0000259" key="5">
    <source>
        <dbReference type="Pfam" id="PF21365"/>
    </source>
</evidence>
<dbReference type="InterPro" id="IPR013780">
    <property type="entry name" value="Glyco_hydro_b"/>
</dbReference>
<keyword evidence="7" id="KW-1185">Reference proteome</keyword>
<reference evidence="6" key="2">
    <citation type="submission" date="2011-01" db="EMBL/GenBank/DDBJ databases">
        <title>The Non-contiguous Finished genome of Clostridium papyrosolvens.</title>
        <authorList>
            <person name="Lucas S."/>
            <person name="Copeland A."/>
            <person name="Lapidus A."/>
            <person name="Cheng J.-F."/>
            <person name="Goodwin L."/>
            <person name="Pitluck S."/>
            <person name="Misra M."/>
            <person name="Chertkov O."/>
            <person name="Detter J.C."/>
            <person name="Han C."/>
            <person name="Tapia R."/>
            <person name="Land M."/>
            <person name="Hauser L."/>
            <person name="Kyrpides N."/>
            <person name="Ivanova N."/>
            <person name="Pagani I."/>
            <person name="Mouttaki H."/>
            <person name="He Z."/>
            <person name="Zhou J."/>
            <person name="Hemme C.L."/>
            <person name="Woyke T."/>
        </authorList>
    </citation>
    <scope>NUCLEOTIDE SEQUENCE [LARGE SCALE GENOMIC DNA]</scope>
    <source>
        <strain evidence="6">DSM 2782</strain>
    </source>
</reference>
<dbReference type="SUPFAM" id="SSF74650">
    <property type="entry name" value="Galactose mutarotase-like"/>
    <property type="match status" value="1"/>
</dbReference>
<dbReference type="GO" id="GO:0005975">
    <property type="term" value="P:carbohydrate metabolic process"/>
    <property type="evidence" value="ECO:0007669"/>
    <property type="project" value="InterPro"/>
</dbReference>
<dbReference type="STRING" id="588581.Cpap_2145"/>
<dbReference type="PANTHER" id="PTHR43863">
    <property type="entry name" value="HYDROLASE, PUTATIVE (AFU_ORTHOLOGUE AFUA_1G03140)-RELATED"/>
    <property type="match status" value="1"/>
</dbReference>
<comment type="caution">
    <text evidence="6">The sequence shown here is derived from an EMBL/GenBank/DDBJ whole genome shotgun (WGS) entry which is preliminary data.</text>
</comment>
<protein>
    <submittedName>
        <fullName evidence="6">Glycoside hydrolase family 31</fullName>
    </submittedName>
</protein>
<evidence type="ECO:0000259" key="3">
    <source>
        <dbReference type="Pfam" id="PF01055"/>
    </source>
</evidence>
<name>F1TCM5_9FIRM</name>
<feature type="domain" description="Glycoside hydrolase family 31 N-terminal" evidence="4">
    <location>
        <begin position="18"/>
        <end position="182"/>
    </location>
</feature>
<accession>F1TCM5</accession>
<gene>
    <name evidence="6" type="ORF">Cpap_2145</name>
</gene>
<dbReference type="Pfam" id="PF01055">
    <property type="entry name" value="Glyco_hydro_31_2nd"/>
    <property type="match status" value="1"/>
</dbReference>
<evidence type="ECO:0000259" key="4">
    <source>
        <dbReference type="Pfam" id="PF13802"/>
    </source>
</evidence>
<keyword evidence="2" id="KW-0326">Glycosidase</keyword>
<feature type="domain" description="Glycosyl hydrolase family 31 C-terminal" evidence="5">
    <location>
        <begin position="575"/>
        <end position="654"/>
    </location>
</feature>
<dbReference type="Gene3D" id="3.20.20.80">
    <property type="entry name" value="Glycosidases"/>
    <property type="match status" value="1"/>
</dbReference>
<dbReference type="CDD" id="cd14752">
    <property type="entry name" value="GH31_N"/>
    <property type="match status" value="1"/>
</dbReference>
<dbReference type="Gene3D" id="2.60.40.1180">
    <property type="entry name" value="Golgi alpha-mannosidase II"/>
    <property type="match status" value="1"/>
</dbReference>
<dbReference type="eggNOG" id="COG1501">
    <property type="taxonomic scope" value="Bacteria"/>
</dbReference>
<sequence>MIFYENDNAIIGRNENETLRVEAWGNNALRVQSTMYPKLNPEDWALSYIEPTNVNISIGEDQAEITNGRIKAVITKFGQITFFKDGCMILNEYYRAFGSTSKHSPCMKIKAREFKPIVGGDYSLTLRFESNEHEKFFGMGQYQHPNLDLKGCILELAQRNSQASIPFALSSLGYGFLWNNPAIGNTTFGANYTEWKAEVTDQMDYWITADETPKKIIENYTEVTGRAPIMPDNVMGLWQCKLRYRTQQEVLDVAREYHKRGIPLDVIVIDFFHWIRQGDWSFDPKYWPDPKGMVEELHKMGTRCMVSIWPTVDKNSVNYQEMREKGLLIRTEAGSRQTFDFLGDTQIYDATNPEAREFIWNKAKQNYYDYGIDLFWLDEAEPEYTAYDFDHYRYYLGPNIKVGNIYPKLHSKAFYDGMTSEGRDDIINLVRCAWVGSQKYAALVWSGDINSTFESLRDQFAAGLNMGIAGIPWWVSDTGGFISNIEDEHFTELLIRWFQYAAFCPVLRMHGDRGPHTIEPLEENTIGGGFCFTGQPNELWSFGDKAYCIMKKYLDIRLGLKSYIKDLMTDAHKTGSPILRTMFYEFPEDEYCWTIKDQYMFGAKYLVAPVLYQGITSREVYLPEGKWRNINDNVVYEGKRIIRANAPLEFIPVFELIQHT</sequence>
<comment type="similarity">
    <text evidence="1 2">Belongs to the glycosyl hydrolase 31 family.</text>
</comment>
<dbReference type="AlphaFoldDB" id="F1TCM5"/>
<dbReference type="InterPro" id="IPR000322">
    <property type="entry name" value="Glyco_hydro_31_TIM"/>
</dbReference>
<dbReference type="InterPro" id="IPR051816">
    <property type="entry name" value="Glycosyl_Hydrolase_31"/>
</dbReference>
<dbReference type="Gene3D" id="2.60.40.1760">
    <property type="entry name" value="glycosyl hydrolase (family 31)"/>
    <property type="match status" value="1"/>
</dbReference>
<dbReference type="RefSeq" id="WP_004619078.1">
    <property type="nucleotide sequence ID" value="NZ_ACXX02000006.1"/>
</dbReference>
<reference evidence="6" key="1">
    <citation type="submission" date="2009-07" db="EMBL/GenBank/DDBJ databases">
        <authorList>
            <consortium name="US DOE Joint Genome Institute (JGI-PGF)"/>
            <person name="Lucas S."/>
            <person name="Copeland A."/>
            <person name="Lapidus A."/>
            <person name="Glavina del Rio T."/>
            <person name="Tice H."/>
            <person name="Bruce D."/>
            <person name="Goodwin L."/>
            <person name="Pitluck S."/>
            <person name="Larimer F."/>
            <person name="Land M.L."/>
            <person name="Mouttaki H."/>
            <person name="He Z."/>
            <person name="Zhou J."/>
            <person name="Hemme C.L."/>
        </authorList>
    </citation>
    <scope>NUCLEOTIDE SEQUENCE</scope>
    <source>
        <strain evidence="6">DSM 2782</strain>
    </source>
</reference>
<dbReference type="SUPFAM" id="SSF51445">
    <property type="entry name" value="(Trans)glycosidases"/>
    <property type="match status" value="1"/>
</dbReference>
<feature type="domain" description="Glycoside hydrolase family 31 TIM barrel" evidence="3">
    <location>
        <begin position="228"/>
        <end position="564"/>
    </location>
</feature>